<gene>
    <name evidence="6" type="ORF">SAMN05421641_10952</name>
</gene>
<evidence type="ECO:0000256" key="3">
    <source>
        <dbReference type="ARBA" id="ARBA00023125"/>
    </source>
</evidence>
<evidence type="ECO:0000313" key="7">
    <source>
        <dbReference type="Proteomes" id="UP000323956"/>
    </source>
</evidence>
<organism evidence="6 7">
    <name type="scientific">Paracoccus thiocyanatus</name>
    <dbReference type="NCBI Taxonomy" id="34006"/>
    <lineage>
        <taxon>Bacteria</taxon>
        <taxon>Pseudomonadati</taxon>
        <taxon>Pseudomonadota</taxon>
        <taxon>Alphaproteobacteria</taxon>
        <taxon>Rhodobacterales</taxon>
        <taxon>Paracoccaceae</taxon>
        <taxon>Paracoccus</taxon>
    </lineage>
</organism>
<reference evidence="6 7" key="1">
    <citation type="submission" date="2017-01" db="EMBL/GenBank/DDBJ databases">
        <authorList>
            <person name="Varghese N."/>
            <person name="Submissions S."/>
        </authorList>
    </citation>
    <scope>NUCLEOTIDE SEQUENCE [LARGE SCALE GENOMIC DNA]</scope>
    <source>
        <strain evidence="6 7">ATCC 700171</strain>
    </source>
</reference>
<dbReference type="PROSITE" id="PS01124">
    <property type="entry name" value="HTH_ARAC_FAMILY_2"/>
    <property type="match status" value="1"/>
</dbReference>
<evidence type="ECO:0000259" key="5">
    <source>
        <dbReference type="PROSITE" id="PS01124"/>
    </source>
</evidence>
<dbReference type="GO" id="GO:0043565">
    <property type="term" value="F:sequence-specific DNA binding"/>
    <property type="evidence" value="ECO:0007669"/>
    <property type="project" value="InterPro"/>
</dbReference>
<dbReference type="SMART" id="SM00342">
    <property type="entry name" value="HTH_ARAC"/>
    <property type="match status" value="1"/>
</dbReference>
<accession>A0A1N6TJ96</accession>
<dbReference type="EMBL" id="FTMK01000009">
    <property type="protein sequence ID" value="SIQ53324.1"/>
    <property type="molecule type" value="Genomic_DNA"/>
</dbReference>
<dbReference type="CDD" id="cd06124">
    <property type="entry name" value="cupin_NimR-like_N"/>
    <property type="match status" value="1"/>
</dbReference>
<evidence type="ECO:0000256" key="4">
    <source>
        <dbReference type="ARBA" id="ARBA00023163"/>
    </source>
</evidence>
<evidence type="ECO:0000256" key="2">
    <source>
        <dbReference type="ARBA" id="ARBA00023015"/>
    </source>
</evidence>
<keyword evidence="1" id="KW-0678">Repressor</keyword>
<keyword evidence="3" id="KW-0238">DNA-binding</keyword>
<evidence type="ECO:0000313" key="6">
    <source>
        <dbReference type="EMBL" id="SIQ53324.1"/>
    </source>
</evidence>
<dbReference type="SUPFAM" id="SSF46689">
    <property type="entry name" value="Homeodomain-like"/>
    <property type="match status" value="1"/>
</dbReference>
<dbReference type="Proteomes" id="UP000323956">
    <property type="component" value="Unassembled WGS sequence"/>
</dbReference>
<dbReference type="AlphaFoldDB" id="A0A1N6TJ96"/>
<sequence length="280" mass="29914">MTKLVADPPILRFDPSGAAFVIDPARPVLAHGRDLAAGAHVTPHAHPRGQLLWAAEGLLRLGAEDGTWLVPPGFGIWIPGGTRHEMHVVSRPGSGARTRNLYVDPAHPVRPQGRGCEVLPVSALLREVILRMVAQADPARLARLGAVALDEIAAAQPAPLDLPGGHDPRLRRVTAHLGRHPADPRPLPLLAAQAGASPRTLERLFRAETGLSFRDWRSRVRLLAAVGRLERGESSTTIAHSLGYRSASAFVAAFRGHFGVPPQSYLRSRAEAPPPGGRPG</sequence>
<dbReference type="SUPFAM" id="SSF51182">
    <property type="entry name" value="RmlC-like cupins"/>
    <property type="match status" value="1"/>
</dbReference>
<dbReference type="PANTHER" id="PTHR11019:SF159">
    <property type="entry name" value="TRANSCRIPTIONAL REGULATOR-RELATED"/>
    <property type="match status" value="1"/>
</dbReference>
<dbReference type="OrthoDB" id="9804543at2"/>
<dbReference type="Gene3D" id="2.60.120.10">
    <property type="entry name" value="Jelly Rolls"/>
    <property type="match status" value="1"/>
</dbReference>
<dbReference type="GO" id="GO:0003700">
    <property type="term" value="F:DNA-binding transcription factor activity"/>
    <property type="evidence" value="ECO:0007669"/>
    <property type="project" value="InterPro"/>
</dbReference>
<dbReference type="InterPro" id="IPR009057">
    <property type="entry name" value="Homeodomain-like_sf"/>
</dbReference>
<dbReference type="Gene3D" id="1.10.10.60">
    <property type="entry name" value="Homeodomain-like"/>
    <property type="match status" value="1"/>
</dbReference>
<dbReference type="Pfam" id="PF12833">
    <property type="entry name" value="HTH_18"/>
    <property type="match status" value="1"/>
</dbReference>
<dbReference type="RefSeq" id="WP_149765499.1">
    <property type="nucleotide sequence ID" value="NZ_FTMK01000009.1"/>
</dbReference>
<dbReference type="InterPro" id="IPR018060">
    <property type="entry name" value="HTH_AraC"/>
</dbReference>
<name>A0A1N6TJ96_9RHOB</name>
<feature type="domain" description="HTH araC/xylS-type" evidence="5">
    <location>
        <begin position="171"/>
        <end position="268"/>
    </location>
</feature>
<dbReference type="PANTHER" id="PTHR11019">
    <property type="entry name" value="HTH-TYPE TRANSCRIPTIONAL REGULATOR NIMR"/>
    <property type="match status" value="1"/>
</dbReference>
<dbReference type="InterPro" id="IPR011051">
    <property type="entry name" value="RmlC_Cupin_sf"/>
</dbReference>
<protein>
    <submittedName>
        <fullName evidence="6">Transcriptional regulator, AraC family</fullName>
    </submittedName>
</protein>
<evidence type="ECO:0000256" key="1">
    <source>
        <dbReference type="ARBA" id="ARBA00022491"/>
    </source>
</evidence>
<proteinExistence type="predicted"/>
<dbReference type="InterPro" id="IPR003313">
    <property type="entry name" value="AraC-bd"/>
</dbReference>
<dbReference type="InterPro" id="IPR014710">
    <property type="entry name" value="RmlC-like_jellyroll"/>
</dbReference>
<keyword evidence="4" id="KW-0804">Transcription</keyword>
<keyword evidence="2" id="KW-0805">Transcription regulation</keyword>
<dbReference type="FunFam" id="1.10.10.60:FF:000132">
    <property type="entry name" value="AraC family transcriptional regulator"/>
    <property type="match status" value="1"/>
</dbReference>
<dbReference type="Pfam" id="PF02311">
    <property type="entry name" value="AraC_binding"/>
    <property type="match status" value="1"/>
</dbReference>